<evidence type="ECO:0000313" key="2">
    <source>
        <dbReference type="EMBL" id="OAD74948.1"/>
    </source>
</evidence>
<evidence type="ECO:0000313" key="3">
    <source>
        <dbReference type="Proteomes" id="UP000077315"/>
    </source>
</evidence>
<feature type="compositionally biased region" description="Polar residues" evidence="1">
    <location>
        <begin position="1"/>
        <end position="25"/>
    </location>
</feature>
<sequence length="76" mass="8043">MSQPTNNVSMPTIETYSAPQAMSTTENKETIGKNSAEELAKEDDSSFFSMLRLNGGGCCKGFFAGLCCCCVADAVC</sequence>
<feature type="region of interest" description="Disordered" evidence="1">
    <location>
        <begin position="1"/>
        <end position="31"/>
    </location>
</feature>
<keyword evidence="3" id="KW-1185">Reference proteome</keyword>
<dbReference type="InParanoid" id="A0A162NK15"/>
<evidence type="ECO:0000256" key="1">
    <source>
        <dbReference type="SAM" id="MobiDB-lite"/>
    </source>
</evidence>
<dbReference type="EMBL" id="KV440978">
    <property type="protein sequence ID" value="OAD74948.1"/>
    <property type="molecule type" value="Genomic_DNA"/>
</dbReference>
<dbReference type="VEuPathDB" id="FungiDB:PHYBLDRAFT_180993"/>
<reference evidence="3" key="1">
    <citation type="submission" date="2015-06" db="EMBL/GenBank/DDBJ databases">
        <title>Expansion of signal transduction pathways in fungi by whole-genome duplication.</title>
        <authorList>
            <consortium name="DOE Joint Genome Institute"/>
            <person name="Corrochano L.M."/>
            <person name="Kuo A."/>
            <person name="Marcet-Houben M."/>
            <person name="Polaino S."/>
            <person name="Salamov A."/>
            <person name="Villalobos J.M."/>
            <person name="Alvarez M.I."/>
            <person name="Avalos J."/>
            <person name="Benito E.P."/>
            <person name="Benoit I."/>
            <person name="Burger G."/>
            <person name="Camino L.P."/>
            <person name="Canovas D."/>
            <person name="Cerda-Olmedo E."/>
            <person name="Cheng J.-F."/>
            <person name="Dominguez A."/>
            <person name="Elias M."/>
            <person name="Eslava A.P."/>
            <person name="Glaser F."/>
            <person name="Grimwood J."/>
            <person name="Gutierrez G."/>
            <person name="Heitman J."/>
            <person name="Henrissat B."/>
            <person name="Iturriaga E.A."/>
            <person name="Lang B.F."/>
            <person name="Lavin J.L."/>
            <person name="Lee S."/>
            <person name="Li W."/>
            <person name="Lindquist E."/>
            <person name="Lopez-Garcia S."/>
            <person name="Luque E.M."/>
            <person name="Marcos A.T."/>
            <person name="Martin J."/>
            <person name="McCluskey K."/>
            <person name="Medina H.R."/>
            <person name="Miralles-Duran A."/>
            <person name="Miyazaki A."/>
            <person name="Munoz-Torres E."/>
            <person name="Oguiza J.A."/>
            <person name="Ohm R."/>
            <person name="Olmedo M."/>
            <person name="Orejas M."/>
            <person name="Ortiz-Castellanos L."/>
            <person name="Pisabarro A.G."/>
            <person name="Rodriguez-Romero J."/>
            <person name="Ruiz-Herrera J."/>
            <person name="Ruiz-Vazquez R."/>
            <person name="Sanz C."/>
            <person name="Schackwitz W."/>
            <person name="Schmutz J."/>
            <person name="Shahriari M."/>
            <person name="Shelest E."/>
            <person name="Silva-Franco F."/>
            <person name="Soanes D."/>
            <person name="Syed K."/>
            <person name="Tagua V.G."/>
            <person name="Talbot N.J."/>
            <person name="Thon M."/>
            <person name="De vries R.P."/>
            <person name="Wiebenga A."/>
            <person name="Yadav J.S."/>
            <person name="Braun E.L."/>
            <person name="Baker S."/>
            <person name="Garre V."/>
            <person name="Horwitz B."/>
            <person name="Torres-Martinez S."/>
            <person name="Idnurm A."/>
            <person name="Herrera-Estrella A."/>
            <person name="Gabaldon T."/>
            <person name="Grigoriev I.V."/>
        </authorList>
    </citation>
    <scope>NUCLEOTIDE SEQUENCE [LARGE SCALE GENOMIC DNA]</scope>
    <source>
        <strain evidence="3">NRRL 1555(-)</strain>
    </source>
</reference>
<dbReference type="RefSeq" id="XP_018292988.1">
    <property type="nucleotide sequence ID" value="XM_018438397.1"/>
</dbReference>
<proteinExistence type="predicted"/>
<evidence type="ECO:0008006" key="4">
    <source>
        <dbReference type="Google" id="ProtNLM"/>
    </source>
</evidence>
<organism evidence="2 3">
    <name type="scientific">Phycomyces blakesleeanus (strain ATCC 8743b / DSM 1359 / FGSC 10004 / NBRC 33097 / NRRL 1555)</name>
    <dbReference type="NCBI Taxonomy" id="763407"/>
    <lineage>
        <taxon>Eukaryota</taxon>
        <taxon>Fungi</taxon>
        <taxon>Fungi incertae sedis</taxon>
        <taxon>Mucoromycota</taxon>
        <taxon>Mucoromycotina</taxon>
        <taxon>Mucoromycetes</taxon>
        <taxon>Mucorales</taxon>
        <taxon>Phycomycetaceae</taxon>
        <taxon>Phycomyces</taxon>
    </lineage>
</organism>
<dbReference type="OrthoDB" id="10285710at2759"/>
<name>A0A162NK15_PHYB8</name>
<gene>
    <name evidence="2" type="ORF">PHYBLDRAFT_180993</name>
</gene>
<protein>
    <recommendedName>
        <fullName evidence="4">Cysteine-rich transmembrane CYSTM domain-containing protein</fullName>
    </recommendedName>
</protein>
<dbReference type="GeneID" id="28999303"/>
<dbReference type="AlphaFoldDB" id="A0A162NK15"/>
<accession>A0A162NK15</accession>
<dbReference type="Proteomes" id="UP000077315">
    <property type="component" value="Unassembled WGS sequence"/>
</dbReference>